<dbReference type="SUPFAM" id="SSF159888">
    <property type="entry name" value="YdhG-like"/>
    <property type="match status" value="1"/>
</dbReference>
<dbReference type="EMBL" id="VCKW01000007">
    <property type="protein sequence ID" value="TMR06950.1"/>
    <property type="molecule type" value="Genomic_DNA"/>
</dbReference>
<protein>
    <submittedName>
        <fullName evidence="2">DUF1801 domain-containing protein</fullName>
    </submittedName>
</protein>
<sequence>MTDNEIDEYMKAYLPPRHQEIVTIVRTLMSQEAPQAEETISRGSPAWKAGKLLAIISRSKTQITLAFARGAEFTDPHGLLGGIGKTTRHVRLKDPDTIDTEAIRDYIRQAVALDRE</sequence>
<dbReference type="Proteomes" id="UP000309174">
    <property type="component" value="Unassembled WGS sequence"/>
</dbReference>
<dbReference type="RefSeq" id="WP_138643441.1">
    <property type="nucleotide sequence ID" value="NZ_VCKW01000007.1"/>
</dbReference>
<gene>
    <name evidence="2" type="ORF">ETD83_02775</name>
</gene>
<keyword evidence="3" id="KW-1185">Reference proteome</keyword>
<proteinExistence type="predicted"/>
<dbReference type="Gene3D" id="3.90.1150.200">
    <property type="match status" value="1"/>
</dbReference>
<evidence type="ECO:0000259" key="1">
    <source>
        <dbReference type="Pfam" id="PF08818"/>
    </source>
</evidence>
<feature type="domain" description="YdhG-like" evidence="1">
    <location>
        <begin position="18"/>
        <end position="111"/>
    </location>
</feature>
<accession>A0A5C4JLN8</accession>
<comment type="caution">
    <text evidence="2">The sequence shown here is derived from an EMBL/GenBank/DDBJ whole genome shotgun (WGS) entry which is preliminary data.</text>
</comment>
<evidence type="ECO:0000313" key="3">
    <source>
        <dbReference type="Proteomes" id="UP000309174"/>
    </source>
</evidence>
<dbReference type="OrthoDB" id="9811812at2"/>
<dbReference type="AlphaFoldDB" id="A0A5C4JLN8"/>
<evidence type="ECO:0000313" key="2">
    <source>
        <dbReference type="EMBL" id="TMR06950.1"/>
    </source>
</evidence>
<reference evidence="2 3" key="1">
    <citation type="submission" date="2019-05" db="EMBL/GenBank/DDBJ databases">
        <title>Draft genome sequence of Actinomadura sp. 14C53.</title>
        <authorList>
            <person name="Saricaoglu S."/>
            <person name="Isik K."/>
        </authorList>
    </citation>
    <scope>NUCLEOTIDE SEQUENCE [LARGE SCALE GENOMIC DNA]</scope>
    <source>
        <strain evidence="2 3">14C53</strain>
    </source>
</reference>
<dbReference type="Pfam" id="PF08818">
    <property type="entry name" value="DUF1801"/>
    <property type="match status" value="1"/>
</dbReference>
<name>A0A5C4JLN8_9ACTN</name>
<organism evidence="2 3">
    <name type="scientific">Actinomadura soli</name>
    <dbReference type="NCBI Taxonomy" id="2508997"/>
    <lineage>
        <taxon>Bacteria</taxon>
        <taxon>Bacillati</taxon>
        <taxon>Actinomycetota</taxon>
        <taxon>Actinomycetes</taxon>
        <taxon>Streptosporangiales</taxon>
        <taxon>Thermomonosporaceae</taxon>
        <taxon>Actinomadura</taxon>
    </lineage>
</organism>
<dbReference type="InterPro" id="IPR014922">
    <property type="entry name" value="YdhG-like"/>
</dbReference>